<dbReference type="InterPro" id="IPR023168">
    <property type="entry name" value="GatB_Yqey_C_2"/>
</dbReference>
<dbReference type="InterPro" id="IPR019004">
    <property type="entry name" value="YqeY/Aim41"/>
</dbReference>
<dbReference type="InterPro" id="IPR003789">
    <property type="entry name" value="Asn/Gln_tRNA_amidoTrase-B-like"/>
</dbReference>
<evidence type="ECO:0000313" key="2">
    <source>
        <dbReference type="Proteomes" id="UP000177921"/>
    </source>
</evidence>
<dbReference type="AlphaFoldDB" id="A0A1F5FXB7"/>
<dbReference type="EMBL" id="MFAR01000042">
    <property type="protein sequence ID" value="OGD84204.1"/>
    <property type="molecule type" value="Genomic_DNA"/>
</dbReference>
<dbReference type="InterPro" id="IPR042184">
    <property type="entry name" value="YqeY/Aim41_N"/>
</dbReference>
<evidence type="ECO:0000313" key="1">
    <source>
        <dbReference type="EMBL" id="OGD84204.1"/>
    </source>
</evidence>
<dbReference type="PANTHER" id="PTHR28055:SF1">
    <property type="entry name" value="ALTERED INHERITANCE OF MITOCHONDRIA PROTEIN 41, MITOCHONDRIAL"/>
    <property type="match status" value="1"/>
</dbReference>
<protein>
    <recommendedName>
        <fullName evidence="3">Glutamyl-tRNA amidotransferase</fullName>
    </recommendedName>
</protein>
<dbReference type="SUPFAM" id="SSF89095">
    <property type="entry name" value="GatB/YqeY motif"/>
    <property type="match status" value="1"/>
</dbReference>
<dbReference type="Gene3D" id="1.10.10.410">
    <property type="match status" value="1"/>
</dbReference>
<name>A0A1F5FXB7_9BACT</name>
<evidence type="ECO:0008006" key="3">
    <source>
        <dbReference type="Google" id="ProtNLM"/>
    </source>
</evidence>
<reference evidence="1 2" key="1">
    <citation type="journal article" date="2016" name="Nat. Commun.">
        <title>Thousands of microbial genomes shed light on interconnected biogeochemical processes in an aquifer system.</title>
        <authorList>
            <person name="Anantharaman K."/>
            <person name="Brown C.T."/>
            <person name="Hug L.A."/>
            <person name="Sharon I."/>
            <person name="Castelle C.J."/>
            <person name="Probst A.J."/>
            <person name="Thomas B.C."/>
            <person name="Singh A."/>
            <person name="Wilkins M.J."/>
            <person name="Karaoz U."/>
            <person name="Brodie E.L."/>
            <person name="Williams K.H."/>
            <person name="Hubbard S.S."/>
            <person name="Banfield J.F."/>
        </authorList>
    </citation>
    <scope>NUCLEOTIDE SEQUENCE [LARGE SCALE GENOMIC DNA]</scope>
</reference>
<proteinExistence type="predicted"/>
<sequence length="151" mass="16816">MSIAGDLQDEMKKAMKAQDAPRLSAIRMLISAIRYAGIDFAAGGGGEMTDEQVIPVLAKEAKKRRESIVAYRAAGRTEQAKQEEFELAMIEGYLPKMMDEAEVRIRVLGMKEKWEGRTNFGEVMQSIMKEFKGQAEGSIVAKVVKEVLTQQ</sequence>
<dbReference type="Gene3D" id="1.10.1510.10">
    <property type="entry name" value="Uncharacterised protein YqeY/AIM41 PF09424, N-terminal domain"/>
    <property type="match status" value="1"/>
</dbReference>
<dbReference type="Pfam" id="PF09424">
    <property type="entry name" value="YqeY"/>
    <property type="match status" value="1"/>
</dbReference>
<accession>A0A1F5FXB7</accession>
<dbReference type="PANTHER" id="PTHR28055">
    <property type="entry name" value="ALTERED INHERITANCE OF MITOCHONDRIA PROTEIN 41, MITOCHONDRIAL"/>
    <property type="match status" value="1"/>
</dbReference>
<organism evidence="1 2">
    <name type="scientific">Candidatus Collierbacteria bacterium RIFOXYD1_FULL_46_26</name>
    <dbReference type="NCBI Taxonomy" id="1817732"/>
    <lineage>
        <taxon>Bacteria</taxon>
        <taxon>Candidatus Collieribacteriota</taxon>
    </lineage>
</organism>
<comment type="caution">
    <text evidence="1">The sequence shown here is derived from an EMBL/GenBank/DDBJ whole genome shotgun (WGS) entry which is preliminary data.</text>
</comment>
<dbReference type="Proteomes" id="UP000177921">
    <property type="component" value="Unassembled WGS sequence"/>
</dbReference>
<gene>
    <name evidence="1" type="ORF">A2618_00800</name>
</gene>
<dbReference type="GO" id="GO:0016884">
    <property type="term" value="F:carbon-nitrogen ligase activity, with glutamine as amido-N-donor"/>
    <property type="evidence" value="ECO:0007669"/>
    <property type="project" value="InterPro"/>
</dbReference>